<dbReference type="EMBL" id="JAEMEF010000005">
    <property type="protein sequence ID" value="MBL7559681.1"/>
    <property type="molecule type" value="Genomic_DNA"/>
</dbReference>
<comment type="caution">
    <text evidence="2">The sequence shown here is derived from an EMBL/GenBank/DDBJ whole genome shotgun (WGS) entry which is preliminary data.</text>
</comment>
<reference evidence="2 3" key="1">
    <citation type="submission" date="2020-12" db="EMBL/GenBank/DDBJ databases">
        <title>Olleya sediminilitoris sp. nov., isolated from a tidal flat.</title>
        <authorList>
            <person name="Park S."/>
            <person name="Yoon J.-H."/>
        </authorList>
    </citation>
    <scope>NUCLEOTIDE SEQUENCE [LARGE SCALE GENOMIC DNA]</scope>
    <source>
        <strain evidence="2 3">YSTF-M6</strain>
    </source>
</reference>
<proteinExistence type="predicted"/>
<keyword evidence="1" id="KW-0472">Membrane</keyword>
<keyword evidence="3" id="KW-1185">Reference proteome</keyword>
<feature type="transmembrane region" description="Helical" evidence="1">
    <location>
        <begin position="51"/>
        <end position="78"/>
    </location>
</feature>
<gene>
    <name evidence="2" type="ORF">JAO71_07680</name>
</gene>
<feature type="transmembrane region" description="Helical" evidence="1">
    <location>
        <begin position="6"/>
        <end position="31"/>
    </location>
</feature>
<dbReference type="RefSeq" id="WP_054852839.1">
    <property type="nucleotide sequence ID" value="NZ_JAEMEF010000005.1"/>
</dbReference>
<sequence>MLKNILATIVGFIVAAVTVYIFETLLGHNLYPLPETIDPNNMESIKANMHLIPIGAKVFVVIAHFLGIITGMTIAGIISKTSIIPSYIVGGLMVIATITTIVMLPKELWFSLSDGILAISAFFFGKSLASRFIYGSLV</sequence>
<dbReference type="Proteomes" id="UP000605013">
    <property type="component" value="Unassembled WGS sequence"/>
</dbReference>
<evidence type="ECO:0000256" key="1">
    <source>
        <dbReference type="SAM" id="Phobius"/>
    </source>
</evidence>
<evidence type="ECO:0000313" key="3">
    <source>
        <dbReference type="Proteomes" id="UP000605013"/>
    </source>
</evidence>
<organism evidence="2 3">
    <name type="scientific">Olleya sediminilitoris</name>
    <dbReference type="NCBI Taxonomy" id="2795739"/>
    <lineage>
        <taxon>Bacteria</taxon>
        <taxon>Pseudomonadati</taxon>
        <taxon>Bacteroidota</taxon>
        <taxon>Flavobacteriia</taxon>
        <taxon>Flavobacteriales</taxon>
        <taxon>Flavobacteriaceae</taxon>
    </lineage>
</organism>
<feature type="transmembrane region" description="Helical" evidence="1">
    <location>
        <begin position="116"/>
        <end position="134"/>
    </location>
</feature>
<protein>
    <submittedName>
        <fullName evidence="2">Uncharacterized protein</fullName>
    </submittedName>
</protein>
<feature type="transmembrane region" description="Helical" evidence="1">
    <location>
        <begin position="84"/>
        <end position="104"/>
    </location>
</feature>
<accession>A0ABS1WKM7</accession>
<keyword evidence="1" id="KW-0812">Transmembrane</keyword>
<keyword evidence="1" id="KW-1133">Transmembrane helix</keyword>
<name>A0ABS1WKM7_9FLAO</name>
<evidence type="ECO:0000313" key="2">
    <source>
        <dbReference type="EMBL" id="MBL7559681.1"/>
    </source>
</evidence>